<keyword evidence="3" id="KW-1185">Reference proteome</keyword>
<evidence type="ECO:0000313" key="3">
    <source>
        <dbReference type="Proteomes" id="UP001178508"/>
    </source>
</evidence>
<sequence length="326" mass="33779">MEDDLNLLPSNGTVGAKGGTDTARAAHPEADVDPLISSQTSLTEPDLPLSLPPDEHHQKADHPPGPPNVHPAPDTEGKVDFPTESLPPDTSLDLGAKSKPPLTAMVTPHHMHLLHGLLAPAVPGAREPVTPSQPLTSLQAIRLDRHSCPFKDDDPVSSILATSSLTLYVSSPIPYASYPSYHFAASSASYAPNSAANSSASSNHHAPNSATYFPASLISSASISPTLQATDNSASHVPFSAVLHASSITPCSSFSSTSHVFNPAKLSPSSGPLLALSLSGSTNPCSGTSFTLQPFHIGHVVQSPSVGPSRLSQSPCFTPDRALILS</sequence>
<feature type="region of interest" description="Disordered" evidence="1">
    <location>
        <begin position="1"/>
        <end position="103"/>
    </location>
</feature>
<dbReference type="EMBL" id="OY660872">
    <property type="protein sequence ID" value="CAJ1064748.1"/>
    <property type="molecule type" value="Genomic_DNA"/>
</dbReference>
<organism evidence="2 3">
    <name type="scientific">Xyrichtys novacula</name>
    <name type="common">Pearly razorfish</name>
    <name type="synonym">Hemipteronotus novacula</name>
    <dbReference type="NCBI Taxonomy" id="13765"/>
    <lineage>
        <taxon>Eukaryota</taxon>
        <taxon>Metazoa</taxon>
        <taxon>Chordata</taxon>
        <taxon>Craniata</taxon>
        <taxon>Vertebrata</taxon>
        <taxon>Euteleostomi</taxon>
        <taxon>Actinopterygii</taxon>
        <taxon>Neopterygii</taxon>
        <taxon>Teleostei</taxon>
        <taxon>Neoteleostei</taxon>
        <taxon>Acanthomorphata</taxon>
        <taxon>Eupercaria</taxon>
        <taxon>Labriformes</taxon>
        <taxon>Labridae</taxon>
        <taxon>Xyrichtys</taxon>
    </lineage>
</organism>
<evidence type="ECO:0000256" key="1">
    <source>
        <dbReference type="SAM" id="MobiDB-lite"/>
    </source>
</evidence>
<accession>A0AAV1FWH5</accession>
<dbReference type="AlphaFoldDB" id="A0AAV1FWH5"/>
<dbReference type="Proteomes" id="UP001178508">
    <property type="component" value="Chromosome 9"/>
</dbReference>
<reference evidence="2" key="1">
    <citation type="submission" date="2023-08" db="EMBL/GenBank/DDBJ databases">
        <authorList>
            <person name="Alioto T."/>
            <person name="Alioto T."/>
            <person name="Gomez Garrido J."/>
        </authorList>
    </citation>
    <scope>NUCLEOTIDE SEQUENCE</scope>
</reference>
<protein>
    <submittedName>
        <fullName evidence="2">Uncharacterized protein</fullName>
    </submittedName>
</protein>
<feature type="compositionally biased region" description="Basic and acidic residues" evidence="1">
    <location>
        <begin position="53"/>
        <end position="62"/>
    </location>
</feature>
<name>A0AAV1FWH5_XYRNO</name>
<evidence type="ECO:0000313" key="2">
    <source>
        <dbReference type="EMBL" id="CAJ1064748.1"/>
    </source>
</evidence>
<gene>
    <name evidence="2" type="ORF">XNOV1_A029711</name>
</gene>
<proteinExistence type="predicted"/>
<feature type="compositionally biased region" description="Low complexity" evidence="1">
    <location>
        <begin position="40"/>
        <end position="49"/>
    </location>
</feature>